<evidence type="ECO:0000313" key="1">
    <source>
        <dbReference type="EMBL" id="CAL7937585.1"/>
    </source>
</evidence>
<dbReference type="Proteomes" id="UP001642520">
    <property type="component" value="Unassembled WGS sequence"/>
</dbReference>
<name>A0ABP1N9B9_XYLVO</name>
<evidence type="ECO:0000313" key="2">
    <source>
        <dbReference type="Proteomes" id="UP001642520"/>
    </source>
</evidence>
<protein>
    <submittedName>
        <fullName evidence="1">Uncharacterized protein</fullName>
    </submittedName>
</protein>
<keyword evidence="2" id="KW-1185">Reference proteome</keyword>
<proteinExistence type="predicted"/>
<sequence length="259" mass="29155">MEPQSDRKFAIFLRNSDFTFAHQFCALASTARRHTQVSFHWITVLQTTVVRCVRHSNARLLDDASPRRAIALFGENPSDGIFQCVPKMRNPRGASVEVSPRDPSSSSSSSWMIDVASFAEIRTIFLDDSLSQRASFRRAPFAFLLAEKEMFGRVASRKIKSPFRFLLLLQRRLRDLAARGRASAIGRAKRLKRSVYRRYYRLVSIGLVANGFARGLAPLKMSRTGFTSFGAIVESPRMGEEVSSCEQIFQVRSGVGCSF</sequence>
<organism evidence="1 2">
    <name type="scientific">Xylocopa violacea</name>
    <name type="common">Violet carpenter bee</name>
    <name type="synonym">Apis violacea</name>
    <dbReference type="NCBI Taxonomy" id="135666"/>
    <lineage>
        <taxon>Eukaryota</taxon>
        <taxon>Metazoa</taxon>
        <taxon>Ecdysozoa</taxon>
        <taxon>Arthropoda</taxon>
        <taxon>Hexapoda</taxon>
        <taxon>Insecta</taxon>
        <taxon>Pterygota</taxon>
        <taxon>Neoptera</taxon>
        <taxon>Endopterygota</taxon>
        <taxon>Hymenoptera</taxon>
        <taxon>Apocrita</taxon>
        <taxon>Aculeata</taxon>
        <taxon>Apoidea</taxon>
        <taxon>Anthophila</taxon>
        <taxon>Apidae</taxon>
        <taxon>Xylocopa</taxon>
        <taxon>Xylocopa</taxon>
    </lineage>
</organism>
<dbReference type="EMBL" id="CAXAJV020001288">
    <property type="protein sequence ID" value="CAL7937585.1"/>
    <property type="molecule type" value="Genomic_DNA"/>
</dbReference>
<accession>A0ABP1N9B9</accession>
<gene>
    <name evidence="1" type="ORF">XYLVIOL_LOCUS2803</name>
</gene>
<comment type="caution">
    <text evidence="1">The sequence shown here is derived from an EMBL/GenBank/DDBJ whole genome shotgun (WGS) entry which is preliminary data.</text>
</comment>
<reference evidence="1 2" key="1">
    <citation type="submission" date="2024-08" db="EMBL/GenBank/DDBJ databases">
        <authorList>
            <person name="Will J Nash"/>
            <person name="Angela Man"/>
            <person name="Seanna McTaggart"/>
            <person name="Kendall Baker"/>
            <person name="Tom Barker"/>
            <person name="Leah Catchpole"/>
            <person name="Alex Durrant"/>
            <person name="Karim Gharbi"/>
            <person name="Naomi Irish"/>
            <person name="Gemy Kaithakottil"/>
            <person name="Debby Ku"/>
            <person name="Aaliyah Providence"/>
            <person name="Felix Shaw"/>
            <person name="David Swarbreck"/>
            <person name="Chris Watkins"/>
            <person name="Ann M. McCartney"/>
            <person name="Giulio Formenti"/>
            <person name="Alice Mouton"/>
            <person name="Noel Vella"/>
            <person name="Bjorn M von Reumont"/>
            <person name="Adriana Vella"/>
            <person name="Wilfried Haerty"/>
        </authorList>
    </citation>
    <scope>NUCLEOTIDE SEQUENCE [LARGE SCALE GENOMIC DNA]</scope>
</reference>